<reference evidence="1 2" key="1">
    <citation type="submission" date="2023-10" db="EMBL/GenBank/DDBJ databases">
        <authorList>
            <person name="Maclean D."/>
            <person name="Macfadyen A."/>
        </authorList>
    </citation>
    <scope>NUCLEOTIDE SEQUENCE [LARGE SCALE GENOMIC DNA]</scope>
</reference>
<protein>
    <submittedName>
        <fullName evidence="1">Uncharacterized protein</fullName>
    </submittedName>
</protein>
<comment type="caution">
    <text evidence="1">The sequence shown here is derived from an EMBL/GenBank/DDBJ whole genome shotgun (WGS) entry which is preliminary data.</text>
</comment>
<proteinExistence type="predicted"/>
<dbReference type="AlphaFoldDB" id="A0AAV1I2J8"/>
<keyword evidence="2" id="KW-1185">Reference proteome</keyword>
<dbReference type="EMBL" id="CAUYUE010000005">
    <property type="protein sequence ID" value="CAK0779236.1"/>
    <property type="molecule type" value="Genomic_DNA"/>
</dbReference>
<evidence type="ECO:0000313" key="2">
    <source>
        <dbReference type="Proteomes" id="UP001314263"/>
    </source>
</evidence>
<accession>A0AAV1I2J8</accession>
<dbReference type="Proteomes" id="UP001314263">
    <property type="component" value="Unassembled WGS sequence"/>
</dbReference>
<sequence length="107" mass="11468">MGGSAARPLESVHFPIASCTDIAFLKRQLHGLAAEVLARLCVCHWHSIGMCGAACKSGHIDLYVRVSMSINASLDGCRLAETYVSLRKQLRIDLSDCTGPFAGIPLP</sequence>
<name>A0AAV1I2J8_9CHLO</name>
<evidence type="ECO:0000313" key="1">
    <source>
        <dbReference type="EMBL" id="CAK0779236.1"/>
    </source>
</evidence>
<organism evidence="1 2">
    <name type="scientific">Coccomyxa viridis</name>
    <dbReference type="NCBI Taxonomy" id="1274662"/>
    <lineage>
        <taxon>Eukaryota</taxon>
        <taxon>Viridiplantae</taxon>
        <taxon>Chlorophyta</taxon>
        <taxon>core chlorophytes</taxon>
        <taxon>Trebouxiophyceae</taxon>
        <taxon>Trebouxiophyceae incertae sedis</taxon>
        <taxon>Coccomyxaceae</taxon>
        <taxon>Coccomyxa</taxon>
    </lineage>
</organism>
<gene>
    <name evidence="1" type="ORF">CVIRNUC_004723</name>
</gene>